<name>A0A369AZF7_9BACL</name>
<gene>
    <name evidence="6" type="ORF">DFP94_12012</name>
</gene>
<feature type="repeat" description="ANK" evidence="3">
    <location>
        <begin position="149"/>
        <end position="181"/>
    </location>
</feature>
<feature type="compositionally biased region" description="Polar residues" evidence="4">
    <location>
        <begin position="139"/>
        <end position="152"/>
    </location>
</feature>
<evidence type="ECO:0000313" key="7">
    <source>
        <dbReference type="Proteomes" id="UP000253090"/>
    </source>
</evidence>
<dbReference type="PROSITE" id="PS51257">
    <property type="entry name" value="PROKAR_LIPOPROTEIN"/>
    <property type="match status" value="1"/>
</dbReference>
<dbReference type="PROSITE" id="PS50088">
    <property type="entry name" value="ANK_REPEAT"/>
    <property type="match status" value="1"/>
</dbReference>
<feature type="region of interest" description="Disordered" evidence="4">
    <location>
        <begin position="131"/>
        <end position="152"/>
    </location>
</feature>
<dbReference type="InterPro" id="IPR002110">
    <property type="entry name" value="Ankyrin_rpt"/>
</dbReference>
<keyword evidence="2 3" id="KW-0040">ANK repeat</keyword>
<evidence type="ECO:0000256" key="1">
    <source>
        <dbReference type="ARBA" id="ARBA00022737"/>
    </source>
</evidence>
<dbReference type="PANTHER" id="PTHR24171">
    <property type="entry name" value="ANKYRIN REPEAT DOMAIN-CONTAINING PROTEIN 39-RELATED"/>
    <property type="match status" value="1"/>
</dbReference>
<feature type="signal peptide" evidence="5">
    <location>
        <begin position="1"/>
        <end position="21"/>
    </location>
</feature>
<dbReference type="Proteomes" id="UP000253090">
    <property type="component" value="Unassembled WGS sequence"/>
</dbReference>
<dbReference type="PROSITE" id="PS50297">
    <property type="entry name" value="ANK_REP_REGION"/>
    <property type="match status" value="1"/>
</dbReference>
<evidence type="ECO:0000256" key="2">
    <source>
        <dbReference type="ARBA" id="ARBA00023043"/>
    </source>
</evidence>
<accession>A0A369AZF7</accession>
<evidence type="ECO:0000313" key="6">
    <source>
        <dbReference type="EMBL" id="RCX13566.1"/>
    </source>
</evidence>
<dbReference type="PANTHER" id="PTHR24171:SF9">
    <property type="entry name" value="ANKYRIN REPEAT DOMAIN-CONTAINING PROTEIN 39"/>
    <property type="match status" value="1"/>
</dbReference>
<comment type="caution">
    <text evidence="6">The sequence shown here is derived from an EMBL/GenBank/DDBJ whole genome shotgun (WGS) entry which is preliminary data.</text>
</comment>
<dbReference type="SMART" id="SM00248">
    <property type="entry name" value="ANK"/>
    <property type="match status" value="3"/>
</dbReference>
<keyword evidence="7" id="KW-1185">Reference proteome</keyword>
<keyword evidence="5" id="KW-0732">Signal</keyword>
<reference evidence="6 7" key="1">
    <citation type="submission" date="2018-07" db="EMBL/GenBank/DDBJ databases">
        <title>Genomic Encyclopedia of Type Strains, Phase III (KMG-III): the genomes of soil and plant-associated and newly described type strains.</title>
        <authorList>
            <person name="Whitman W."/>
        </authorList>
    </citation>
    <scope>NUCLEOTIDE SEQUENCE [LARGE SCALE GENOMIC DNA]</scope>
    <source>
        <strain evidence="6 7">CECT 8333</strain>
    </source>
</reference>
<organism evidence="6 7">
    <name type="scientific">Fontibacillus phaseoli</name>
    <dbReference type="NCBI Taxonomy" id="1416533"/>
    <lineage>
        <taxon>Bacteria</taxon>
        <taxon>Bacillati</taxon>
        <taxon>Bacillota</taxon>
        <taxon>Bacilli</taxon>
        <taxon>Bacillales</taxon>
        <taxon>Paenibacillaceae</taxon>
        <taxon>Fontibacillus</taxon>
    </lineage>
</organism>
<sequence length="406" mass="44336">MRTLFISVLVTFTLIVTSCSGAPGKEEGLQSEDLSAISTGITAADWEEQVGYDRLRVFVGSILKDWRGQGIEVETFFENDEVEAEFWTEMVLIYFSEEEGRDSTLLDAMKWIRDNQDLIKEQGVAASAEFSASLDPAQSLPSDKQPQNNGNTQLVEAINNGDTMAVEQLLSQGADPNTVDEYGNSLLTLAVNRGDYASDVPDPELMKAGRKKALELVKLLLVGGADPNAQTSGQPVLISAGIFLPEACVPLLEAGAEANAKDGLGNTVLYFLLDDEEVFAALLKYGANPDLENNDGKTVYDEVRKQNATAIAKLLNMPLKEQTVTPASPHVASIFEKVHEGINQNEAITLFGPNPVKGEDEMDGSEIWEYIDAIIRIQTSCRGVWDHRCGRDTIGKREHAVVHSLE</sequence>
<protein>
    <submittedName>
        <fullName evidence="6">Ankyrin repeat protein</fullName>
    </submittedName>
</protein>
<keyword evidence="1" id="KW-0677">Repeat</keyword>
<proteinExistence type="predicted"/>
<evidence type="ECO:0000256" key="5">
    <source>
        <dbReference type="SAM" id="SignalP"/>
    </source>
</evidence>
<evidence type="ECO:0000256" key="4">
    <source>
        <dbReference type="SAM" id="MobiDB-lite"/>
    </source>
</evidence>
<dbReference type="Gene3D" id="1.25.40.20">
    <property type="entry name" value="Ankyrin repeat-containing domain"/>
    <property type="match status" value="2"/>
</dbReference>
<dbReference type="RefSeq" id="WP_181873280.1">
    <property type="nucleotide sequence ID" value="NZ_QPJW01000020.1"/>
</dbReference>
<evidence type="ECO:0000256" key="3">
    <source>
        <dbReference type="PROSITE-ProRule" id="PRU00023"/>
    </source>
</evidence>
<dbReference type="EMBL" id="QPJW01000020">
    <property type="protein sequence ID" value="RCX13566.1"/>
    <property type="molecule type" value="Genomic_DNA"/>
</dbReference>
<dbReference type="AlphaFoldDB" id="A0A369AZF7"/>
<feature type="chain" id="PRO_5039454471" evidence="5">
    <location>
        <begin position="22"/>
        <end position="406"/>
    </location>
</feature>
<dbReference type="SUPFAM" id="SSF48403">
    <property type="entry name" value="Ankyrin repeat"/>
    <property type="match status" value="1"/>
</dbReference>
<dbReference type="InterPro" id="IPR036770">
    <property type="entry name" value="Ankyrin_rpt-contain_sf"/>
</dbReference>